<dbReference type="RefSeq" id="WP_053412854.1">
    <property type="nucleotide sequence ID" value="NZ_CP006841.1"/>
</dbReference>
<evidence type="ECO:0000313" key="2">
    <source>
        <dbReference type="EMBL" id="ALA68047.1"/>
    </source>
</evidence>
<accession>A0A0K2H1Y0</accession>
<gene>
    <name evidence="2" type="ORF">CLAC_10615</name>
</gene>
<dbReference type="SUPFAM" id="SSF52788">
    <property type="entry name" value="Phosphotyrosine protein phosphatases I"/>
    <property type="match status" value="1"/>
</dbReference>
<evidence type="ECO:0000259" key="1">
    <source>
        <dbReference type="SMART" id="SM00226"/>
    </source>
</evidence>
<protein>
    <submittedName>
        <fullName evidence="2">Protein-tyrosine phosphatase</fullName>
    </submittedName>
</protein>
<organism evidence="2 3">
    <name type="scientific">Corynebacterium lactis RW2-5</name>
    <dbReference type="NCBI Taxonomy" id="1408189"/>
    <lineage>
        <taxon>Bacteria</taxon>
        <taxon>Bacillati</taxon>
        <taxon>Actinomycetota</taxon>
        <taxon>Actinomycetes</taxon>
        <taxon>Mycobacteriales</taxon>
        <taxon>Corynebacteriaceae</taxon>
        <taxon>Corynebacterium</taxon>
    </lineage>
</organism>
<dbReference type="Gene3D" id="3.40.50.2300">
    <property type="match status" value="1"/>
</dbReference>
<dbReference type="KEGG" id="clw:CLAC_10615"/>
<reference evidence="2 3" key="1">
    <citation type="submission" date="2013-10" db="EMBL/GenBank/DDBJ databases">
        <title>Complete genome sequence of Corynebacterium lactis DSM 45799(T), isolated from raw cow milk.</title>
        <authorList>
            <person name="Ruckert C."/>
            <person name="Albersmeier A."/>
            <person name="Lipski A."/>
            <person name="Kalinowski J."/>
        </authorList>
    </citation>
    <scope>NUCLEOTIDE SEQUENCE [LARGE SCALE GENOMIC DNA]</scope>
    <source>
        <strain evidence="2 3">RW2-5</strain>
    </source>
</reference>
<evidence type="ECO:0000313" key="3">
    <source>
        <dbReference type="Proteomes" id="UP000058446"/>
    </source>
</evidence>
<keyword evidence="3" id="KW-1185">Reference proteome</keyword>
<name>A0A0K2H1Y0_9CORY</name>
<dbReference type="Proteomes" id="UP000058446">
    <property type="component" value="Chromosome"/>
</dbReference>
<feature type="domain" description="Phosphotyrosine protein phosphatase I" evidence="1">
    <location>
        <begin position="2"/>
        <end position="132"/>
    </location>
</feature>
<dbReference type="InterPro" id="IPR036196">
    <property type="entry name" value="Ptyr_pPase_sf"/>
</dbReference>
<sequence>MSEVLFVSRANMGISRLLEGLLRQASPSLTVYSAGISIDDDDRGIDEDARIALSQVGARCDGDPLQLTPSLADRADVVVVVGDVDTTDFVAPDCATERWMFDDPAKRGIHGVERYVQLREQLIDRVHKLACRLAA</sequence>
<dbReference type="AlphaFoldDB" id="A0A0K2H1Y0"/>
<dbReference type="SMART" id="SM00226">
    <property type="entry name" value="LMWPc"/>
    <property type="match status" value="1"/>
</dbReference>
<dbReference type="EMBL" id="CP006841">
    <property type="protein sequence ID" value="ALA68047.1"/>
    <property type="molecule type" value="Genomic_DNA"/>
</dbReference>
<dbReference type="OrthoDB" id="4411845at2"/>
<dbReference type="PATRIC" id="fig|1408189.4.peg.2137"/>
<proteinExistence type="predicted"/>
<dbReference type="InterPro" id="IPR023485">
    <property type="entry name" value="Ptyr_pPase"/>
</dbReference>
<dbReference type="STRING" id="1408189.CLAC_10615"/>